<dbReference type="PANTHER" id="PTHR20858">
    <property type="entry name" value="PHOSPHOMETHYLPYRIMIDINE KINASE"/>
    <property type="match status" value="1"/>
</dbReference>
<evidence type="ECO:0000256" key="3">
    <source>
        <dbReference type="ARBA" id="ARBA00003848"/>
    </source>
</evidence>
<dbReference type="FunFam" id="3.40.1190.20:FF:000003">
    <property type="entry name" value="Phosphomethylpyrimidine kinase ThiD"/>
    <property type="match status" value="1"/>
</dbReference>
<comment type="catalytic activity">
    <reaction evidence="2">
        <text>4-amino-2-methyl-5-(phosphooxymethyl)pyrimidine + ATP = 4-amino-2-methyl-5-(diphosphooxymethyl)pyrimidine + ADP</text>
        <dbReference type="Rhea" id="RHEA:19893"/>
        <dbReference type="ChEBI" id="CHEBI:30616"/>
        <dbReference type="ChEBI" id="CHEBI:57841"/>
        <dbReference type="ChEBI" id="CHEBI:58354"/>
        <dbReference type="ChEBI" id="CHEBI:456216"/>
        <dbReference type="EC" id="2.7.4.7"/>
    </reaction>
</comment>
<evidence type="ECO:0000259" key="11">
    <source>
        <dbReference type="Pfam" id="PF08543"/>
    </source>
</evidence>
<evidence type="ECO:0000256" key="8">
    <source>
        <dbReference type="ARBA" id="ARBA00022840"/>
    </source>
</evidence>
<dbReference type="Gene3D" id="3.40.1190.20">
    <property type="match status" value="1"/>
</dbReference>
<evidence type="ECO:0000256" key="7">
    <source>
        <dbReference type="ARBA" id="ARBA00022777"/>
    </source>
</evidence>
<sequence length="508" mass="52752">MEIVNVLSIAGADPTGGAGIQADLKAIAANGGYGMAAVTALVAQNTCGVRDVHVPPTDFLAAQLAAVSDDVRIDAVKVGMLGTPEVITTVAEWLERTRPPVVVIDPVMVAASGDRLLGAEAEAALQRILPLADLITPNLPELAVIAGAPVAETWDAMLEQAGAVAAQHGVRVLAKGGHLAGPSSPDALVDPSGGVVAFAGARIATGNSHGTGCSLSSAVATRIARGADWATGVGAARAWLRESLQASDALDVGQGSGPLHHFAGLWSRGAVDGAGGTASDIRAEWWDGIAEVRAATDALPFITRLADGSLPREAFLAYVAQDSLYLGEYARVLARLSTLAPDPAAQRFWLHAAQGALIGELELHRDRLDGAPIGAPSPTTTGYTNHLVASCSDEYAVAAAAALPCFWMYSDIGTRLFRGELGERACDPEHPYAEWIAAYDDAAFAADTESAIALVTELAAAARPDLRERMWGAFRISAEWEHDFFRQTAVDGAGSARSADREHLVPVS</sequence>
<accession>A0A939QJ73</accession>
<keyword evidence="9" id="KW-0784">Thiamine biosynthesis</keyword>
<evidence type="ECO:0000256" key="4">
    <source>
        <dbReference type="ARBA" id="ARBA00004769"/>
    </source>
</evidence>
<dbReference type="PANTHER" id="PTHR20858:SF17">
    <property type="entry name" value="HYDROXYMETHYLPYRIMIDINE_PHOSPHOMETHYLPYRIMIDINE KINASE THI20-RELATED"/>
    <property type="match status" value="1"/>
</dbReference>
<dbReference type="GO" id="GO:0005829">
    <property type="term" value="C:cytosol"/>
    <property type="evidence" value="ECO:0007669"/>
    <property type="project" value="TreeGrafter"/>
</dbReference>
<proteinExistence type="predicted"/>
<keyword evidence="8" id="KW-0067">ATP-binding</keyword>
<feature type="domain" description="Thiaminase-2/PQQC" evidence="10">
    <location>
        <begin position="300"/>
        <end position="489"/>
    </location>
</feature>
<dbReference type="GO" id="GO:0005524">
    <property type="term" value="F:ATP binding"/>
    <property type="evidence" value="ECO:0007669"/>
    <property type="project" value="UniProtKB-KW"/>
</dbReference>
<dbReference type="GO" id="GO:0008972">
    <property type="term" value="F:phosphomethylpyrimidine kinase activity"/>
    <property type="evidence" value="ECO:0007669"/>
    <property type="project" value="UniProtKB-EC"/>
</dbReference>
<dbReference type="AlphaFoldDB" id="A0A939QJ73"/>
<dbReference type="SUPFAM" id="SSF53613">
    <property type="entry name" value="Ribokinase-like"/>
    <property type="match status" value="1"/>
</dbReference>
<dbReference type="SUPFAM" id="SSF48613">
    <property type="entry name" value="Heme oxygenase-like"/>
    <property type="match status" value="1"/>
</dbReference>
<dbReference type="InterPro" id="IPR004399">
    <property type="entry name" value="HMP/HMP-P_kinase_dom"/>
</dbReference>
<protein>
    <submittedName>
        <fullName evidence="12">Bifunctional hydroxymethylpyrimidine kinase/phosphomethylpyrimidine kinase</fullName>
    </submittedName>
</protein>
<evidence type="ECO:0000313" key="13">
    <source>
        <dbReference type="Proteomes" id="UP000668403"/>
    </source>
</evidence>
<dbReference type="CDD" id="cd01169">
    <property type="entry name" value="HMPP_kinase"/>
    <property type="match status" value="1"/>
</dbReference>
<feature type="domain" description="Pyridoxamine kinase/Phosphomethylpyrimidine kinase" evidence="11">
    <location>
        <begin position="13"/>
        <end position="260"/>
    </location>
</feature>
<comment type="caution">
    <text evidence="12">The sequence shown here is derived from an EMBL/GenBank/DDBJ whole genome shotgun (WGS) entry which is preliminary data.</text>
</comment>
<dbReference type="CDD" id="cd19365">
    <property type="entry name" value="TenA_C-like"/>
    <property type="match status" value="1"/>
</dbReference>
<dbReference type="NCBIfam" id="NF011301">
    <property type="entry name" value="PRK14713.1"/>
    <property type="match status" value="1"/>
</dbReference>
<dbReference type="GO" id="GO:0008902">
    <property type="term" value="F:hydroxymethylpyrimidine kinase activity"/>
    <property type="evidence" value="ECO:0007669"/>
    <property type="project" value="UniProtKB-EC"/>
</dbReference>
<dbReference type="Pfam" id="PF08543">
    <property type="entry name" value="Phos_pyr_kin"/>
    <property type="match status" value="1"/>
</dbReference>
<name>A0A939QJ73_9MICO</name>
<reference evidence="12" key="1">
    <citation type="submission" date="2021-03" db="EMBL/GenBank/DDBJ databases">
        <title>Leucobacter chromiisoli sp. nov., isolated from chromium-containing soil of chemical plant.</title>
        <authorList>
            <person name="Xu Z."/>
        </authorList>
    </citation>
    <scope>NUCLEOTIDE SEQUENCE</scope>
    <source>
        <strain evidence="12">K 70/01</strain>
    </source>
</reference>
<evidence type="ECO:0000256" key="9">
    <source>
        <dbReference type="ARBA" id="ARBA00022977"/>
    </source>
</evidence>
<comment type="function">
    <text evidence="3">Catalyzes the phosphorylation of hydroxymethylpyrimidine phosphate (HMP-P) to HMP-PP, and of HMP to HMP-P.</text>
</comment>
<dbReference type="InterPro" id="IPR029056">
    <property type="entry name" value="Ribokinase-like"/>
</dbReference>
<evidence type="ECO:0000256" key="1">
    <source>
        <dbReference type="ARBA" id="ARBA00000151"/>
    </source>
</evidence>
<evidence type="ECO:0000256" key="2">
    <source>
        <dbReference type="ARBA" id="ARBA00000565"/>
    </source>
</evidence>
<evidence type="ECO:0000256" key="6">
    <source>
        <dbReference type="ARBA" id="ARBA00022741"/>
    </source>
</evidence>
<dbReference type="InterPro" id="IPR004305">
    <property type="entry name" value="Thiaminase-2/PQQC"/>
</dbReference>
<organism evidence="12 13">
    <name type="scientific">Leucobacter tardus</name>
    <dbReference type="NCBI Taxonomy" id="501483"/>
    <lineage>
        <taxon>Bacteria</taxon>
        <taxon>Bacillati</taxon>
        <taxon>Actinomycetota</taxon>
        <taxon>Actinomycetes</taxon>
        <taxon>Micrococcales</taxon>
        <taxon>Microbacteriaceae</taxon>
        <taxon>Leucobacter</taxon>
    </lineage>
</organism>
<dbReference type="EMBL" id="JAGFBF010000001">
    <property type="protein sequence ID" value="MBO2988896.1"/>
    <property type="molecule type" value="Genomic_DNA"/>
</dbReference>
<dbReference type="GO" id="GO:0009228">
    <property type="term" value="P:thiamine biosynthetic process"/>
    <property type="evidence" value="ECO:0007669"/>
    <property type="project" value="UniProtKB-KW"/>
</dbReference>
<dbReference type="InterPro" id="IPR016084">
    <property type="entry name" value="Haem_Oase-like_multi-hlx"/>
</dbReference>
<keyword evidence="13" id="KW-1185">Reference proteome</keyword>
<evidence type="ECO:0000256" key="5">
    <source>
        <dbReference type="ARBA" id="ARBA00022679"/>
    </source>
</evidence>
<evidence type="ECO:0000313" key="12">
    <source>
        <dbReference type="EMBL" id="MBO2988896.1"/>
    </source>
</evidence>
<comment type="catalytic activity">
    <reaction evidence="1">
        <text>4-amino-5-hydroxymethyl-2-methylpyrimidine + ATP = 4-amino-2-methyl-5-(phosphooxymethyl)pyrimidine + ADP + H(+)</text>
        <dbReference type="Rhea" id="RHEA:23096"/>
        <dbReference type="ChEBI" id="CHEBI:15378"/>
        <dbReference type="ChEBI" id="CHEBI:16892"/>
        <dbReference type="ChEBI" id="CHEBI:30616"/>
        <dbReference type="ChEBI" id="CHEBI:58354"/>
        <dbReference type="ChEBI" id="CHEBI:456216"/>
        <dbReference type="EC" id="2.7.1.49"/>
    </reaction>
</comment>
<keyword evidence="7 12" id="KW-0418">Kinase</keyword>
<dbReference type="Proteomes" id="UP000668403">
    <property type="component" value="Unassembled WGS sequence"/>
</dbReference>
<dbReference type="Gene3D" id="1.20.910.10">
    <property type="entry name" value="Heme oxygenase-like"/>
    <property type="match status" value="1"/>
</dbReference>
<gene>
    <name evidence="12" type="ORF">J4H85_02620</name>
</gene>
<evidence type="ECO:0000259" key="10">
    <source>
        <dbReference type="Pfam" id="PF03070"/>
    </source>
</evidence>
<keyword evidence="6" id="KW-0547">Nucleotide-binding</keyword>
<comment type="pathway">
    <text evidence="4">Cofactor biosynthesis; thiamine diphosphate biosynthesis; 4-amino-2-methyl-5-diphosphomethylpyrimidine from 5-amino-1-(5-phospho-D-ribosyl)imidazole: step 3/3.</text>
</comment>
<dbReference type="NCBIfam" id="TIGR00097">
    <property type="entry name" value="HMP-P_kinase"/>
    <property type="match status" value="1"/>
</dbReference>
<keyword evidence="5" id="KW-0808">Transferase</keyword>
<dbReference type="Pfam" id="PF03070">
    <property type="entry name" value="TENA_THI-4"/>
    <property type="match status" value="1"/>
</dbReference>
<dbReference type="InterPro" id="IPR013749">
    <property type="entry name" value="PM/HMP-P_kinase-1"/>
</dbReference>